<organism evidence="1 2">
    <name type="scientific">Dufourea novaeangliae</name>
    <name type="common">Sweat bee</name>
    <dbReference type="NCBI Taxonomy" id="178035"/>
    <lineage>
        <taxon>Eukaryota</taxon>
        <taxon>Metazoa</taxon>
        <taxon>Ecdysozoa</taxon>
        <taxon>Arthropoda</taxon>
        <taxon>Hexapoda</taxon>
        <taxon>Insecta</taxon>
        <taxon>Pterygota</taxon>
        <taxon>Neoptera</taxon>
        <taxon>Endopterygota</taxon>
        <taxon>Hymenoptera</taxon>
        <taxon>Apocrita</taxon>
        <taxon>Aculeata</taxon>
        <taxon>Apoidea</taxon>
        <taxon>Anthophila</taxon>
        <taxon>Halictidae</taxon>
        <taxon>Rophitinae</taxon>
        <taxon>Dufourea</taxon>
    </lineage>
</organism>
<sequence length="57" mass="6813">MIAQVSPRGGCCEWRPKEDRWNHMRSTPIPLLQFLYHPNTIHTKQHKLNSTQKLTWT</sequence>
<dbReference type="Proteomes" id="UP000076502">
    <property type="component" value="Unassembled WGS sequence"/>
</dbReference>
<name>A0A154PQB6_DUFNO</name>
<keyword evidence="2" id="KW-1185">Reference proteome</keyword>
<reference evidence="1 2" key="1">
    <citation type="submission" date="2015-07" db="EMBL/GenBank/DDBJ databases">
        <title>The genome of Dufourea novaeangliae.</title>
        <authorList>
            <person name="Pan H."/>
            <person name="Kapheim K."/>
        </authorList>
    </citation>
    <scope>NUCLEOTIDE SEQUENCE [LARGE SCALE GENOMIC DNA]</scope>
    <source>
        <strain evidence="1">0120121106</strain>
        <tissue evidence="1">Whole body</tissue>
    </source>
</reference>
<protein>
    <submittedName>
        <fullName evidence="1">Uncharacterized protein</fullName>
    </submittedName>
</protein>
<evidence type="ECO:0000313" key="1">
    <source>
        <dbReference type="EMBL" id="KZC14101.1"/>
    </source>
</evidence>
<evidence type="ECO:0000313" key="2">
    <source>
        <dbReference type="Proteomes" id="UP000076502"/>
    </source>
</evidence>
<dbReference type="EMBL" id="KQ435037">
    <property type="protein sequence ID" value="KZC14101.1"/>
    <property type="molecule type" value="Genomic_DNA"/>
</dbReference>
<dbReference type="AlphaFoldDB" id="A0A154PQB6"/>
<gene>
    <name evidence="1" type="ORF">WN55_06333</name>
</gene>
<accession>A0A154PQB6</accession>
<proteinExistence type="predicted"/>